<keyword evidence="1" id="KW-1133">Transmembrane helix</keyword>
<reference evidence="2" key="1">
    <citation type="submission" date="2020-10" db="EMBL/GenBank/DDBJ databases">
        <title>Sequencing the genomes of 1000 actinobacteria strains.</title>
        <authorList>
            <person name="Klenk H.-P."/>
        </authorList>
    </citation>
    <scope>NUCLEOTIDE SEQUENCE</scope>
    <source>
        <strain evidence="2">DSM 45354</strain>
    </source>
</reference>
<proteinExistence type="predicted"/>
<name>A0A927MU37_9ACTN</name>
<dbReference type="EMBL" id="JADBEM010000001">
    <property type="protein sequence ID" value="MBE1606337.1"/>
    <property type="molecule type" value="Genomic_DNA"/>
</dbReference>
<sequence>MEQILIGLVSAAVPALLWIATWYGERRGNRRRDQERYGQLASEMVAAATMYQGSLALQANVWASRRARLRVVMAALVEILAADSRSKGLLIAARTTFAWDADGSAKAEAALIGPLTRLTSAWAQLHMAGNTELAVAADGLIQAALALSKHSAFSDKAADFDAALRNFTAIARRVAGLPKQN</sequence>
<evidence type="ECO:0000313" key="2">
    <source>
        <dbReference type="EMBL" id="MBE1606337.1"/>
    </source>
</evidence>
<keyword evidence="1" id="KW-0812">Transmembrane</keyword>
<evidence type="ECO:0000313" key="3">
    <source>
        <dbReference type="Proteomes" id="UP000638648"/>
    </source>
</evidence>
<comment type="caution">
    <text evidence="2">The sequence shown here is derived from an EMBL/GenBank/DDBJ whole genome shotgun (WGS) entry which is preliminary data.</text>
</comment>
<dbReference type="Proteomes" id="UP000638648">
    <property type="component" value="Unassembled WGS sequence"/>
</dbReference>
<protein>
    <submittedName>
        <fullName evidence="2">Uncharacterized protein</fullName>
    </submittedName>
</protein>
<accession>A0A927MU37</accession>
<dbReference type="AlphaFoldDB" id="A0A927MU37"/>
<keyword evidence="3" id="KW-1185">Reference proteome</keyword>
<feature type="transmembrane region" description="Helical" evidence="1">
    <location>
        <begin position="6"/>
        <end position="24"/>
    </location>
</feature>
<evidence type="ECO:0000256" key="1">
    <source>
        <dbReference type="SAM" id="Phobius"/>
    </source>
</evidence>
<organism evidence="2 3">
    <name type="scientific">Actinopolymorpha pittospori</name>
    <dbReference type="NCBI Taxonomy" id="648752"/>
    <lineage>
        <taxon>Bacteria</taxon>
        <taxon>Bacillati</taxon>
        <taxon>Actinomycetota</taxon>
        <taxon>Actinomycetes</taxon>
        <taxon>Propionibacteriales</taxon>
        <taxon>Actinopolymorphaceae</taxon>
        <taxon>Actinopolymorpha</taxon>
    </lineage>
</organism>
<gene>
    <name evidence="2" type="ORF">HEB94_003185</name>
</gene>
<keyword evidence="1" id="KW-0472">Membrane</keyword>
<dbReference type="RefSeq" id="WP_192750481.1">
    <property type="nucleotide sequence ID" value="NZ_BAABJL010000245.1"/>
</dbReference>